<protein>
    <submittedName>
        <fullName evidence="4">TetR family transcriptional regulator</fullName>
    </submittedName>
</protein>
<reference evidence="4" key="1">
    <citation type="submission" date="2022-03" db="EMBL/GenBank/DDBJ databases">
        <title>Streptomyces 7R015 and 7R016 isolated from Barleria lupulina in Thailand.</title>
        <authorList>
            <person name="Kanchanasin P."/>
            <person name="Phongsopitanun W."/>
            <person name="Tanasupawat S."/>
        </authorList>
    </citation>
    <scope>NUCLEOTIDE SEQUENCE</scope>
    <source>
        <strain evidence="4">7R015</strain>
    </source>
</reference>
<evidence type="ECO:0000259" key="3">
    <source>
        <dbReference type="PROSITE" id="PS50977"/>
    </source>
</evidence>
<sequence length="184" mass="19881">MAILRAAGELAARDGLAGVQMLDVAKEAGVAIATLYRYFPSKTHLFTAVLEWHIETFLEGHDETAADAGTADPVQDVAETLTALTLKLLDNPLLASAVAMSSFTEYAGTTPTRYDIAGSYLGRTVLKLLGVHDPGEADRSTVRLLIYCWWGLFVAAQTEEISVQRVEADLRLAVRLILAPYAAD</sequence>
<dbReference type="RefSeq" id="WP_242766891.1">
    <property type="nucleotide sequence ID" value="NZ_JALDAY010000006.1"/>
</dbReference>
<dbReference type="InterPro" id="IPR001647">
    <property type="entry name" value="HTH_TetR"/>
</dbReference>
<dbReference type="Proteomes" id="UP001165269">
    <property type="component" value="Unassembled WGS sequence"/>
</dbReference>
<proteinExistence type="predicted"/>
<keyword evidence="5" id="KW-1185">Reference proteome</keyword>
<dbReference type="PANTHER" id="PTHR30055:SF242">
    <property type="entry name" value="HTH-TYPE TRANSCRIPTIONAL REPRESSOR KSTR"/>
    <property type="match status" value="1"/>
</dbReference>
<dbReference type="InterPro" id="IPR050109">
    <property type="entry name" value="HTH-type_TetR-like_transc_reg"/>
</dbReference>
<organism evidence="4 5">
    <name type="scientific">Streptomyces cylindrosporus</name>
    <dbReference type="NCBI Taxonomy" id="2927583"/>
    <lineage>
        <taxon>Bacteria</taxon>
        <taxon>Bacillati</taxon>
        <taxon>Actinomycetota</taxon>
        <taxon>Actinomycetes</taxon>
        <taxon>Kitasatosporales</taxon>
        <taxon>Streptomycetaceae</taxon>
        <taxon>Streptomyces</taxon>
    </lineage>
</organism>
<dbReference type="PROSITE" id="PS50977">
    <property type="entry name" value="HTH_TETR_2"/>
    <property type="match status" value="1"/>
</dbReference>
<feature type="domain" description="HTH tetR-type" evidence="3">
    <location>
        <begin position="1"/>
        <end position="57"/>
    </location>
</feature>
<feature type="DNA-binding region" description="H-T-H motif" evidence="2">
    <location>
        <begin position="20"/>
        <end position="39"/>
    </location>
</feature>
<gene>
    <name evidence="4" type="ORF">MQP27_21370</name>
</gene>
<dbReference type="InterPro" id="IPR009057">
    <property type="entry name" value="Homeodomain-like_sf"/>
</dbReference>
<dbReference type="Gene3D" id="1.10.357.10">
    <property type="entry name" value="Tetracycline Repressor, domain 2"/>
    <property type="match status" value="1"/>
</dbReference>
<dbReference type="Pfam" id="PF17925">
    <property type="entry name" value="TetR_C_20"/>
    <property type="match status" value="1"/>
</dbReference>
<dbReference type="InterPro" id="IPR041642">
    <property type="entry name" value="KstR_C"/>
</dbReference>
<evidence type="ECO:0000256" key="2">
    <source>
        <dbReference type="PROSITE-ProRule" id="PRU00335"/>
    </source>
</evidence>
<dbReference type="Pfam" id="PF00440">
    <property type="entry name" value="TetR_N"/>
    <property type="match status" value="1"/>
</dbReference>
<evidence type="ECO:0000313" key="5">
    <source>
        <dbReference type="Proteomes" id="UP001165269"/>
    </source>
</evidence>
<dbReference type="PANTHER" id="PTHR30055">
    <property type="entry name" value="HTH-TYPE TRANSCRIPTIONAL REGULATOR RUTR"/>
    <property type="match status" value="1"/>
</dbReference>
<evidence type="ECO:0000256" key="1">
    <source>
        <dbReference type="ARBA" id="ARBA00023125"/>
    </source>
</evidence>
<evidence type="ECO:0000313" key="4">
    <source>
        <dbReference type="EMBL" id="MCI3273644.1"/>
    </source>
</evidence>
<comment type="caution">
    <text evidence="4">The sequence shown here is derived from an EMBL/GenBank/DDBJ whole genome shotgun (WGS) entry which is preliminary data.</text>
</comment>
<dbReference type="EMBL" id="JALDAY010000006">
    <property type="protein sequence ID" value="MCI3273644.1"/>
    <property type="molecule type" value="Genomic_DNA"/>
</dbReference>
<dbReference type="PRINTS" id="PR00455">
    <property type="entry name" value="HTHTETR"/>
</dbReference>
<dbReference type="SUPFAM" id="SSF46689">
    <property type="entry name" value="Homeodomain-like"/>
    <property type="match status" value="1"/>
</dbReference>
<keyword evidence="1 2" id="KW-0238">DNA-binding</keyword>
<name>A0ABS9Y9J6_9ACTN</name>
<accession>A0ABS9Y9J6</accession>